<keyword evidence="1" id="KW-0472">Membrane</keyword>
<gene>
    <name evidence="2" type="ORF">Taro_016647</name>
</gene>
<dbReference type="PANTHER" id="PTHR31170">
    <property type="entry name" value="BNAC04G53230D PROTEIN"/>
    <property type="match status" value="1"/>
</dbReference>
<keyword evidence="1" id="KW-0812">Transmembrane</keyword>
<feature type="transmembrane region" description="Helical" evidence="1">
    <location>
        <begin position="119"/>
        <end position="143"/>
    </location>
</feature>
<evidence type="ECO:0000313" key="3">
    <source>
        <dbReference type="Proteomes" id="UP000652761"/>
    </source>
</evidence>
<proteinExistence type="predicted"/>
<reference evidence="2" key="1">
    <citation type="submission" date="2017-07" db="EMBL/GenBank/DDBJ databases">
        <title>Taro Niue Genome Assembly and Annotation.</title>
        <authorList>
            <person name="Atibalentja N."/>
            <person name="Keating K."/>
            <person name="Fields C.J."/>
        </authorList>
    </citation>
    <scope>NUCLEOTIDE SEQUENCE</scope>
    <source>
        <strain evidence="2">Niue_2</strain>
        <tissue evidence="2">Leaf</tissue>
    </source>
</reference>
<dbReference type="EMBL" id="NMUH01000742">
    <property type="protein sequence ID" value="MQL84152.1"/>
    <property type="molecule type" value="Genomic_DNA"/>
</dbReference>
<dbReference type="Proteomes" id="UP000652761">
    <property type="component" value="Unassembled WGS sequence"/>
</dbReference>
<keyword evidence="1" id="KW-1133">Transmembrane helix</keyword>
<comment type="caution">
    <text evidence="2">The sequence shown here is derived from an EMBL/GenBank/DDBJ whole genome shotgun (WGS) entry which is preliminary data.</text>
</comment>
<accession>A0A843UEB7</accession>
<name>A0A843UEB7_COLES</name>
<dbReference type="OrthoDB" id="591587at2759"/>
<dbReference type="InterPro" id="IPR004158">
    <property type="entry name" value="DUF247_pln"/>
</dbReference>
<organism evidence="2 3">
    <name type="scientific">Colocasia esculenta</name>
    <name type="common">Wild taro</name>
    <name type="synonym">Arum esculentum</name>
    <dbReference type="NCBI Taxonomy" id="4460"/>
    <lineage>
        <taxon>Eukaryota</taxon>
        <taxon>Viridiplantae</taxon>
        <taxon>Streptophyta</taxon>
        <taxon>Embryophyta</taxon>
        <taxon>Tracheophyta</taxon>
        <taxon>Spermatophyta</taxon>
        <taxon>Magnoliopsida</taxon>
        <taxon>Liliopsida</taxon>
        <taxon>Araceae</taxon>
        <taxon>Aroideae</taxon>
        <taxon>Colocasieae</taxon>
        <taxon>Colocasia</taxon>
    </lineage>
</organism>
<evidence type="ECO:0000256" key="1">
    <source>
        <dbReference type="SAM" id="Phobius"/>
    </source>
</evidence>
<dbReference type="AlphaFoldDB" id="A0A843UEB7"/>
<dbReference type="Pfam" id="PF03140">
    <property type="entry name" value="DUF247"/>
    <property type="match status" value="1"/>
</dbReference>
<evidence type="ECO:0000313" key="2">
    <source>
        <dbReference type="EMBL" id="MQL84152.1"/>
    </source>
</evidence>
<protein>
    <submittedName>
        <fullName evidence="2">Uncharacterized protein</fullName>
    </submittedName>
</protein>
<dbReference type="PANTHER" id="PTHR31170:SF25">
    <property type="entry name" value="BNAA09G04570D PROTEIN"/>
    <property type="match status" value="1"/>
</dbReference>
<keyword evidence="3" id="KW-1185">Reference proteome</keyword>
<sequence>MPFFRVRQMTSSQLRNFIALEQCQSQLENYFTTYAIFMCNIIKTESDVSTLRKYGIIETMLGNDKEVAKMFNSLLKGTLLTYKKDYINSSLFKDVKNYFDIPHHRWRAKVVSASFRSPWAPISVIAAVISFLISITQLAFTILRRSAN</sequence>